<feature type="compositionally biased region" description="Polar residues" evidence="1">
    <location>
        <begin position="40"/>
        <end position="52"/>
    </location>
</feature>
<evidence type="ECO:0000313" key="2">
    <source>
        <dbReference type="EMBL" id="KAK4358890.1"/>
    </source>
</evidence>
<dbReference type="EMBL" id="JAVYJV010000011">
    <property type="protein sequence ID" value="KAK4358890.1"/>
    <property type="molecule type" value="Genomic_DNA"/>
</dbReference>
<evidence type="ECO:0000313" key="3">
    <source>
        <dbReference type="Proteomes" id="UP001291623"/>
    </source>
</evidence>
<name>A0AAE1RWD3_9SOLA</name>
<dbReference type="Proteomes" id="UP001291623">
    <property type="component" value="Unassembled WGS sequence"/>
</dbReference>
<organism evidence="2 3">
    <name type="scientific">Anisodus tanguticus</name>
    <dbReference type="NCBI Taxonomy" id="243964"/>
    <lineage>
        <taxon>Eukaryota</taxon>
        <taxon>Viridiplantae</taxon>
        <taxon>Streptophyta</taxon>
        <taxon>Embryophyta</taxon>
        <taxon>Tracheophyta</taxon>
        <taxon>Spermatophyta</taxon>
        <taxon>Magnoliopsida</taxon>
        <taxon>eudicotyledons</taxon>
        <taxon>Gunneridae</taxon>
        <taxon>Pentapetalae</taxon>
        <taxon>asterids</taxon>
        <taxon>lamiids</taxon>
        <taxon>Solanales</taxon>
        <taxon>Solanaceae</taxon>
        <taxon>Solanoideae</taxon>
        <taxon>Hyoscyameae</taxon>
        <taxon>Anisodus</taxon>
    </lineage>
</organism>
<proteinExistence type="predicted"/>
<accession>A0AAE1RWD3</accession>
<comment type="caution">
    <text evidence="2">The sequence shown here is derived from an EMBL/GenBank/DDBJ whole genome shotgun (WGS) entry which is preliminary data.</text>
</comment>
<feature type="compositionally biased region" description="Basic and acidic residues" evidence="1">
    <location>
        <begin position="8"/>
        <end position="33"/>
    </location>
</feature>
<reference evidence="2" key="1">
    <citation type="submission" date="2023-12" db="EMBL/GenBank/DDBJ databases">
        <title>Genome assembly of Anisodus tanguticus.</title>
        <authorList>
            <person name="Wang Y.-J."/>
        </authorList>
    </citation>
    <scope>NUCLEOTIDE SEQUENCE</scope>
    <source>
        <strain evidence="2">KB-2021</strain>
        <tissue evidence="2">Leaf</tissue>
    </source>
</reference>
<sequence>MTQSDIMKTVERPKLKRTREKDAAVKRAGDWAHSRKGTRMTCSKCGSQSHNARTCKADEEGSSSRINRKRGRSVEVE</sequence>
<protein>
    <submittedName>
        <fullName evidence="2">Uncharacterized protein</fullName>
    </submittedName>
</protein>
<gene>
    <name evidence="2" type="ORF">RND71_021119</name>
</gene>
<feature type="region of interest" description="Disordered" evidence="1">
    <location>
        <begin position="1"/>
        <end position="77"/>
    </location>
</feature>
<evidence type="ECO:0000256" key="1">
    <source>
        <dbReference type="SAM" id="MobiDB-lite"/>
    </source>
</evidence>
<keyword evidence="3" id="KW-1185">Reference proteome</keyword>
<dbReference type="AlphaFoldDB" id="A0AAE1RWD3"/>